<accession>A0AAN7ZCC2</accession>
<reference evidence="1 2" key="1">
    <citation type="submission" date="2023-10" db="EMBL/GenBank/DDBJ databases">
        <title>Draft genome sequence of Xylaria bambusicola isolate GMP-LS, the root and basal stem rot pathogen of sugarcane in Indonesia.</title>
        <authorList>
            <person name="Selvaraj P."/>
            <person name="Muralishankar V."/>
            <person name="Muruganantham S."/>
            <person name="Sp S."/>
            <person name="Haryani S."/>
            <person name="Lau K.J.X."/>
            <person name="Naqvi N.I."/>
        </authorList>
    </citation>
    <scope>NUCLEOTIDE SEQUENCE [LARGE SCALE GENOMIC DNA]</scope>
    <source>
        <strain evidence="1">GMP-LS</strain>
    </source>
</reference>
<dbReference type="EMBL" id="JAWHQM010000039">
    <property type="protein sequence ID" value="KAK5634223.1"/>
    <property type="molecule type" value="Genomic_DNA"/>
</dbReference>
<evidence type="ECO:0000313" key="2">
    <source>
        <dbReference type="Proteomes" id="UP001305414"/>
    </source>
</evidence>
<proteinExistence type="predicted"/>
<name>A0AAN7ZCC2_9PEZI</name>
<gene>
    <name evidence="1" type="ORF">RRF57_009937</name>
</gene>
<protein>
    <submittedName>
        <fullName evidence="1">Uncharacterized protein</fullName>
    </submittedName>
</protein>
<organism evidence="1 2">
    <name type="scientific">Xylaria bambusicola</name>
    <dbReference type="NCBI Taxonomy" id="326684"/>
    <lineage>
        <taxon>Eukaryota</taxon>
        <taxon>Fungi</taxon>
        <taxon>Dikarya</taxon>
        <taxon>Ascomycota</taxon>
        <taxon>Pezizomycotina</taxon>
        <taxon>Sordariomycetes</taxon>
        <taxon>Xylariomycetidae</taxon>
        <taxon>Xylariales</taxon>
        <taxon>Xylariaceae</taxon>
        <taxon>Xylaria</taxon>
    </lineage>
</organism>
<sequence length="66" mass="7670">MIRTVRGNAPRKKSYFLPLDCVDARQKKDIRFVSLEQYGPSLFARRKPWLYDTVADIDVSLASRLP</sequence>
<evidence type="ECO:0000313" key="1">
    <source>
        <dbReference type="EMBL" id="KAK5634223.1"/>
    </source>
</evidence>
<comment type="caution">
    <text evidence="1">The sequence shown here is derived from an EMBL/GenBank/DDBJ whole genome shotgun (WGS) entry which is preliminary data.</text>
</comment>
<keyword evidence="2" id="KW-1185">Reference proteome</keyword>
<dbReference type="AlphaFoldDB" id="A0AAN7ZCC2"/>
<dbReference type="Proteomes" id="UP001305414">
    <property type="component" value="Unassembled WGS sequence"/>
</dbReference>